<dbReference type="InterPro" id="IPR029063">
    <property type="entry name" value="SAM-dependent_MTases_sf"/>
</dbReference>
<gene>
    <name evidence="1" type="ORF">LCGC14_2631310</name>
</gene>
<accession>A0A0F9A023</accession>
<proteinExistence type="predicted"/>
<protein>
    <recommendedName>
        <fullName evidence="2">Methyltransferase domain-containing protein</fullName>
    </recommendedName>
</protein>
<dbReference type="EMBL" id="LAZR01045143">
    <property type="protein sequence ID" value="KKK99582.1"/>
    <property type="molecule type" value="Genomic_DNA"/>
</dbReference>
<comment type="caution">
    <text evidence="1">The sequence shown here is derived from an EMBL/GenBank/DDBJ whole genome shotgun (WGS) entry which is preliminary data.</text>
</comment>
<dbReference type="AlphaFoldDB" id="A0A0F9A023"/>
<sequence length="194" mass="23273">MDYLPIFNQWREDYDHMSFQDHKDFYDKMYQDLPYFNSYDLSTIKSLLLRHITEPRIIEIGGANGSMAAKLFKLFPDIKSWTNYDITSALDNVCFDYRYIRRTKLDFIWNIRFPFHEYDLCIIAHMIEHIKVDDFEKLIRQLSKALVRTVYLEAPLPKSGKPDWKDYLGTHIFEYGWNVVIVTMAAAGYREHFK</sequence>
<evidence type="ECO:0008006" key="2">
    <source>
        <dbReference type="Google" id="ProtNLM"/>
    </source>
</evidence>
<feature type="non-terminal residue" evidence="1">
    <location>
        <position position="194"/>
    </location>
</feature>
<dbReference type="Gene3D" id="3.40.50.150">
    <property type="entry name" value="Vaccinia Virus protein VP39"/>
    <property type="match status" value="1"/>
</dbReference>
<name>A0A0F9A023_9ZZZZ</name>
<evidence type="ECO:0000313" key="1">
    <source>
        <dbReference type="EMBL" id="KKK99582.1"/>
    </source>
</evidence>
<organism evidence="1">
    <name type="scientific">marine sediment metagenome</name>
    <dbReference type="NCBI Taxonomy" id="412755"/>
    <lineage>
        <taxon>unclassified sequences</taxon>
        <taxon>metagenomes</taxon>
        <taxon>ecological metagenomes</taxon>
    </lineage>
</organism>
<reference evidence="1" key="1">
    <citation type="journal article" date="2015" name="Nature">
        <title>Complex archaea that bridge the gap between prokaryotes and eukaryotes.</title>
        <authorList>
            <person name="Spang A."/>
            <person name="Saw J.H."/>
            <person name="Jorgensen S.L."/>
            <person name="Zaremba-Niedzwiedzka K."/>
            <person name="Martijn J."/>
            <person name="Lind A.E."/>
            <person name="van Eijk R."/>
            <person name="Schleper C."/>
            <person name="Guy L."/>
            <person name="Ettema T.J."/>
        </authorList>
    </citation>
    <scope>NUCLEOTIDE SEQUENCE</scope>
</reference>
<dbReference type="SUPFAM" id="SSF53335">
    <property type="entry name" value="S-adenosyl-L-methionine-dependent methyltransferases"/>
    <property type="match status" value="1"/>
</dbReference>